<dbReference type="Pfam" id="PF04956">
    <property type="entry name" value="TrbC"/>
    <property type="match status" value="1"/>
</dbReference>
<dbReference type="EMBL" id="JYHA01000023">
    <property type="protein sequence ID" value="KKB96792.1"/>
    <property type="molecule type" value="Genomic_DNA"/>
</dbReference>
<evidence type="ECO:0000313" key="2">
    <source>
        <dbReference type="EMBL" id="KKB96792.1"/>
    </source>
</evidence>
<keyword evidence="1" id="KW-0812">Transmembrane</keyword>
<name>A0A0F5MRW4_9RICK</name>
<reference evidence="2 3" key="1">
    <citation type="submission" date="2015-02" db="EMBL/GenBank/DDBJ databases">
        <title>Single cell genomics of a rare environmental alphaproteobacterium provides unique insights into Rickettsiaceae evolution.</title>
        <authorList>
            <person name="Martijn J."/>
            <person name="Schulz F."/>
            <person name="Zaremba-Niedzwiedzka K."/>
            <person name="Viklund J."/>
            <person name="Stepanauskas R."/>
            <person name="Andersson S.G.E."/>
            <person name="Horn M."/>
            <person name="Guy L."/>
            <person name="Ettema T.J.G."/>
        </authorList>
    </citation>
    <scope>NUCLEOTIDE SEQUENCE [LARGE SCALE GENOMIC DNA]</scope>
    <source>
        <strain evidence="2 3">SCGC AAA041-L04</strain>
    </source>
</reference>
<accession>A0A0F5MRW4</accession>
<organism evidence="2 3">
    <name type="scientific">Candidatus Arcanibacter lacustris</name>
    <dbReference type="NCBI Taxonomy" id="1607817"/>
    <lineage>
        <taxon>Bacteria</taxon>
        <taxon>Pseudomonadati</taxon>
        <taxon>Pseudomonadota</taxon>
        <taxon>Alphaproteobacteria</taxon>
        <taxon>Rickettsiales</taxon>
        <taxon>Candidatus Arcanibacter</taxon>
    </lineage>
</organism>
<gene>
    <name evidence="2" type="ORF">SZ25_00101</name>
</gene>
<evidence type="ECO:0000256" key="1">
    <source>
        <dbReference type="SAM" id="Phobius"/>
    </source>
</evidence>
<keyword evidence="1" id="KW-1133">Transmembrane helix</keyword>
<keyword evidence="1" id="KW-0472">Membrane</keyword>
<dbReference type="Proteomes" id="UP000033358">
    <property type="component" value="Unassembled WGS sequence"/>
</dbReference>
<dbReference type="InterPro" id="IPR007039">
    <property type="entry name" value="TrbC/VirB2"/>
</dbReference>
<feature type="transmembrane region" description="Helical" evidence="1">
    <location>
        <begin position="12"/>
        <end position="30"/>
    </location>
</feature>
<feature type="transmembrane region" description="Helical" evidence="1">
    <location>
        <begin position="77"/>
        <end position="97"/>
    </location>
</feature>
<dbReference type="AlphaFoldDB" id="A0A0F5MRW4"/>
<evidence type="ECO:0000313" key="3">
    <source>
        <dbReference type="Proteomes" id="UP000033358"/>
    </source>
</evidence>
<comment type="caution">
    <text evidence="2">The sequence shown here is derived from an EMBL/GenBank/DDBJ whole genome shotgun (WGS) entry which is preliminary data.</text>
</comment>
<sequence length="111" mass="11093">MKITTGKFTTDSSWKVYVLFSACAILLSFIPEAGAQDAISNLLCRVTALLTGTIGQATATIGVVVLGMGLFTGKLSWTTAIATAIGIGVVFGAANLVGVMAGSGASTCATS</sequence>
<protein>
    <submittedName>
        <fullName evidence="2">TrbC/VIRB2 family protein</fullName>
    </submittedName>
</protein>
<feature type="transmembrane region" description="Helical" evidence="1">
    <location>
        <begin position="42"/>
        <end position="71"/>
    </location>
</feature>
<keyword evidence="3" id="KW-1185">Reference proteome</keyword>
<proteinExistence type="predicted"/>